<dbReference type="AlphaFoldDB" id="A0A2M6W050"/>
<dbReference type="Gene3D" id="3.40.1380.20">
    <property type="entry name" value="Pyruvate kinase, C-terminal domain"/>
    <property type="match status" value="1"/>
</dbReference>
<reference evidence="3" key="1">
    <citation type="submission" date="2017-09" db="EMBL/GenBank/DDBJ databases">
        <title>Depth-based differentiation of microbial function through sediment-hosted aquifers and enrichment of novel symbionts in the deep terrestrial subsurface.</title>
        <authorList>
            <person name="Probst A.J."/>
            <person name="Ladd B."/>
            <person name="Jarett J.K."/>
            <person name="Geller-Mcgrath D.E."/>
            <person name="Sieber C.M.K."/>
            <person name="Emerson J.B."/>
            <person name="Anantharaman K."/>
            <person name="Thomas B.C."/>
            <person name="Malmstrom R."/>
            <person name="Stieglmeier M."/>
            <person name="Klingl A."/>
            <person name="Woyke T."/>
            <person name="Ryan C.M."/>
            <person name="Banfield J.F."/>
        </authorList>
    </citation>
    <scope>NUCLEOTIDE SEQUENCE [LARGE SCALE GENOMIC DNA]</scope>
</reference>
<feature type="domain" description="Pyruvate kinase C-terminal" evidence="1">
    <location>
        <begin position="26"/>
        <end position="125"/>
    </location>
</feature>
<dbReference type="SUPFAM" id="SSF52935">
    <property type="entry name" value="PK C-terminal domain-like"/>
    <property type="match status" value="1"/>
</dbReference>
<dbReference type="Pfam" id="PF02887">
    <property type="entry name" value="PK_C"/>
    <property type="match status" value="1"/>
</dbReference>
<accession>A0A2M6W050</accession>
<dbReference type="InterPro" id="IPR015795">
    <property type="entry name" value="Pyrv_Knase_C"/>
</dbReference>
<proteinExistence type="predicted"/>
<gene>
    <name evidence="2" type="ORF">COU33_04920</name>
</gene>
<dbReference type="Proteomes" id="UP000229362">
    <property type="component" value="Unassembled WGS sequence"/>
</dbReference>
<evidence type="ECO:0000313" key="2">
    <source>
        <dbReference type="EMBL" id="PIT86118.1"/>
    </source>
</evidence>
<feature type="non-terminal residue" evidence="2">
    <location>
        <position position="1"/>
    </location>
</feature>
<dbReference type="EMBL" id="PFBZ01000212">
    <property type="protein sequence ID" value="PIT86118.1"/>
    <property type="molecule type" value="Genomic_DNA"/>
</dbReference>
<comment type="caution">
    <text evidence="2">The sequence shown here is derived from an EMBL/GenBank/DDBJ whole genome shotgun (WGS) entry which is preliminary data.</text>
</comment>
<protein>
    <recommendedName>
        <fullName evidence="1">Pyruvate kinase C-terminal domain-containing protein</fullName>
    </recommendedName>
</protein>
<name>A0A2M6W050_9BACT</name>
<evidence type="ECO:0000259" key="1">
    <source>
        <dbReference type="Pfam" id="PF02887"/>
    </source>
</evidence>
<organism evidence="2 3">
    <name type="scientific">Candidatus Magasanikbacteria bacterium CG10_big_fil_rev_8_21_14_0_10_43_6</name>
    <dbReference type="NCBI Taxonomy" id="1974650"/>
    <lineage>
        <taxon>Bacteria</taxon>
        <taxon>Candidatus Magasanikiibacteriota</taxon>
    </lineage>
</organism>
<evidence type="ECO:0000313" key="3">
    <source>
        <dbReference type="Proteomes" id="UP000229362"/>
    </source>
</evidence>
<sequence>AKEMEDSRLDDISFYQIYDITDIATSIAQTVHLMAENDQIHLIVTSASYGHITERINSFRPNVPIMVAAANAHVARQLMLRSGVVPIVMDDAPGSFVLRMERKLRSMKMIQKGMRVAYITASPLGDIQLTVK</sequence>
<dbReference type="InterPro" id="IPR036918">
    <property type="entry name" value="Pyrv_Knase_C_sf"/>
</dbReference>